<proteinExistence type="inferred from homology"/>
<dbReference type="InterPro" id="IPR011322">
    <property type="entry name" value="N-reg_PII-like_a/b"/>
</dbReference>
<dbReference type="AlphaFoldDB" id="A0A2S1T3R0"/>
<name>A0A2S1T3R0_9ACTN</name>
<dbReference type="OrthoDB" id="37622at2"/>
<dbReference type="EMBL" id="CP029188">
    <property type="protein sequence ID" value="AWI33256.1"/>
    <property type="molecule type" value="Genomic_DNA"/>
</dbReference>
<dbReference type="Pfam" id="PF03091">
    <property type="entry name" value="CutA1"/>
    <property type="match status" value="1"/>
</dbReference>
<dbReference type="InterPro" id="IPR004323">
    <property type="entry name" value="Ion_tolerance_CutA"/>
</dbReference>
<evidence type="ECO:0000313" key="2">
    <source>
        <dbReference type="EMBL" id="AWI33256.1"/>
    </source>
</evidence>
<dbReference type="SUPFAM" id="SSF54913">
    <property type="entry name" value="GlnB-like"/>
    <property type="match status" value="1"/>
</dbReference>
<dbReference type="KEGG" id="stir:DDW44_29610"/>
<dbReference type="Gene3D" id="3.30.70.120">
    <property type="match status" value="1"/>
</dbReference>
<reference evidence="2 3" key="1">
    <citation type="submission" date="2018-05" db="EMBL/GenBank/DDBJ databases">
        <title>Complete genome sequence of sponge-derived Streptomyces sp. HNM0039.</title>
        <authorList>
            <person name="Huang X."/>
            <person name="Zhou S."/>
        </authorList>
    </citation>
    <scope>NUCLEOTIDE SEQUENCE [LARGE SCALE GENOMIC DNA]</scope>
    <source>
        <strain evidence="2 3">HNM0039</strain>
    </source>
</reference>
<comment type="similarity">
    <text evidence="1">Belongs to the CutA family.</text>
</comment>
<keyword evidence="3" id="KW-1185">Reference proteome</keyword>
<dbReference type="GO" id="GO:0010038">
    <property type="term" value="P:response to metal ion"/>
    <property type="evidence" value="ECO:0007669"/>
    <property type="project" value="InterPro"/>
</dbReference>
<dbReference type="Proteomes" id="UP000244900">
    <property type="component" value="Chromosome"/>
</dbReference>
<dbReference type="PANTHER" id="PTHR23419">
    <property type="entry name" value="DIVALENT CATION TOLERANCE CUTA-RELATED"/>
    <property type="match status" value="1"/>
</dbReference>
<protein>
    <submittedName>
        <fullName evidence="2">Divalent-cation tolerance protein CutA</fullName>
    </submittedName>
</protein>
<gene>
    <name evidence="2" type="ORF">DDW44_29610</name>
</gene>
<evidence type="ECO:0000313" key="3">
    <source>
        <dbReference type="Proteomes" id="UP000244900"/>
    </source>
</evidence>
<dbReference type="GO" id="GO:0005507">
    <property type="term" value="F:copper ion binding"/>
    <property type="evidence" value="ECO:0007669"/>
    <property type="project" value="TreeGrafter"/>
</dbReference>
<accession>A0A2S1T3R0</accession>
<dbReference type="InterPro" id="IPR015867">
    <property type="entry name" value="N-reg_PII/ATP_PRibTrfase_C"/>
</dbReference>
<sequence>MQVSTATPTKEQAVRLAQSVVKERLAAGAQIIGPVTSVFWHLGEFGTGEEWQLLLKTRTKRYPELEQHLIRHHPWENPEIAAVPIIAGAEACMRWVSENTQPET</sequence>
<dbReference type="PANTHER" id="PTHR23419:SF8">
    <property type="entry name" value="FI09726P"/>
    <property type="match status" value="1"/>
</dbReference>
<evidence type="ECO:0000256" key="1">
    <source>
        <dbReference type="ARBA" id="ARBA00010169"/>
    </source>
</evidence>
<organism evidence="2 3">
    <name type="scientific">Streptomyces tirandamycinicus</name>
    <dbReference type="NCBI Taxonomy" id="2174846"/>
    <lineage>
        <taxon>Bacteria</taxon>
        <taxon>Bacillati</taxon>
        <taxon>Actinomycetota</taxon>
        <taxon>Actinomycetes</taxon>
        <taxon>Kitasatosporales</taxon>
        <taxon>Streptomycetaceae</taxon>
        <taxon>Streptomyces</taxon>
    </lineage>
</organism>